<dbReference type="CDD" id="cd06170">
    <property type="entry name" value="LuxR_C_like"/>
    <property type="match status" value="1"/>
</dbReference>
<dbReference type="RefSeq" id="WP_203894369.1">
    <property type="nucleotide sequence ID" value="NZ_BOOH01000052.1"/>
</dbReference>
<organism evidence="5 6">
    <name type="scientific">Planobispora longispora</name>
    <dbReference type="NCBI Taxonomy" id="28887"/>
    <lineage>
        <taxon>Bacteria</taxon>
        <taxon>Bacillati</taxon>
        <taxon>Actinomycetota</taxon>
        <taxon>Actinomycetes</taxon>
        <taxon>Streptosporangiales</taxon>
        <taxon>Streptosporangiaceae</taxon>
        <taxon>Planobispora</taxon>
    </lineage>
</organism>
<dbReference type="PROSITE" id="PS50043">
    <property type="entry name" value="HTH_LUXR_2"/>
    <property type="match status" value="1"/>
</dbReference>
<evidence type="ECO:0000256" key="3">
    <source>
        <dbReference type="SAM" id="MobiDB-lite"/>
    </source>
</evidence>
<dbReference type="GO" id="GO:0003677">
    <property type="term" value="F:DNA binding"/>
    <property type="evidence" value="ECO:0007669"/>
    <property type="project" value="InterPro"/>
</dbReference>
<reference evidence="5 6" key="1">
    <citation type="submission" date="2021-01" db="EMBL/GenBank/DDBJ databases">
        <title>Whole genome shotgun sequence of Planobispora longispora NBRC 13918.</title>
        <authorList>
            <person name="Komaki H."/>
            <person name="Tamura T."/>
        </authorList>
    </citation>
    <scope>NUCLEOTIDE SEQUENCE [LARGE SCALE GENOMIC DNA]</scope>
    <source>
        <strain evidence="5 6">NBRC 13918</strain>
    </source>
</reference>
<proteinExistence type="predicted"/>
<dbReference type="Proteomes" id="UP000616724">
    <property type="component" value="Unassembled WGS sequence"/>
</dbReference>
<dbReference type="PROSITE" id="PS00622">
    <property type="entry name" value="HTH_LUXR_1"/>
    <property type="match status" value="1"/>
</dbReference>
<dbReference type="Pfam" id="PF00196">
    <property type="entry name" value="GerE"/>
    <property type="match status" value="1"/>
</dbReference>
<dbReference type="GO" id="GO:0005524">
    <property type="term" value="F:ATP binding"/>
    <property type="evidence" value="ECO:0007669"/>
    <property type="project" value="UniProtKB-KW"/>
</dbReference>
<dbReference type="Gene3D" id="1.25.40.10">
    <property type="entry name" value="Tetratricopeptide repeat domain"/>
    <property type="match status" value="2"/>
</dbReference>
<accession>A0A8J3RSJ4</accession>
<evidence type="ECO:0000256" key="2">
    <source>
        <dbReference type="ARBA" id="ARBA00022840"/>
    </source>
</evidence>
<dbReference type="PANTHER" id="PTHR16305">
    <property type="entry name" value="TESTICULAR SOLUBLE ADENYLYL CYCLASE"/>
    <property type="match status" value="1"/>
</dbReference>
<protein>
    <submittedName>
        <fullName evidence="5">LuxR family transcriptional regulator</fullName>
    </submittedName>
</protein>
<dbReference type="SMART" id="SM00421">
    <property type="entry name" value="HTH_LUXR"/>
    <property type="match status" value="1"/>
</dbReference>
<feature type="region of interest" description="Disordered" evidence="3">
    <location>
        <begin position="84"/>
        <end position="132"/>
    </location>
</feature>
<keyword evidence="6" id="KW-1185">Reference proteome</keyword>
<dbReference type="Gene3D" id="3.40.50.300">
    <property type="entry name" value="P-loop containing nucleotide triphosphate hydrolases"/>
    <property type="match status" value="1"/>
</dbReference>
<dbReference type="Pfam" id="PF13191">
    <property type="entry name" value="AAA_16"/>
    <property type="match status" value="1"/>
</dbReference>
<evidence type="ECO:0000259" key="4">
    <source>
        <dbReference type="PROSITE" id="PS50043"/>
    </source>
</evidence>
<dbReference type="InterPro" id="IPR011990">
    <property type="entry name" value="TPR-like_helical_dom_sf"/>
</dbReference>
<dbReference type="InterPro" id="IPR027417">
    <property type="entry name" value="P-loop_NTPase"/>
</dbReference>
<dbReference type="InterPro" id="IPR003593">
    <property type="entry name" value="AAA+_ATPase"/>
</dbReference>
<dbReference type="InterPro" id="IPR016032">
    <property type="entry name" value="Sig_transdc_resp-reg_C-effctor"/>
</dbReference>
<dbReference type="Gene3D" id="1.10.10.10">
    <property type="entry name" value="Winged helix-like DNA-binding domain superfamily/Winged helix DNA-binding domain"/>
    <property type="match status" value="1"/>
</dbReference>
<dbReference type="InterPro" id="IPR000792">
    <property type="entry name" value="Tscrpt_reg_LuxR_C"/>
</dbReference>
<dbReference type="EMBL" id="BOOH01000052">
    <property type="protein sequence ID" value="GIH79930.1"/>
    <property type="molecule type" value="Genomic_DNA"/>
</dbReference>
<dbReference type="AlphaFoldDB" id="A0A8J3RSJ4"/>
<feature type="domain" description="HTH luxR-type" evidence="4">
    <location>
        <begin position="900"/>
        <end position="965"/>
    </location>
</feature>
<dbReference type="PRINTS" id="PR00038">
    <property type="entry name" value="HTHLUXR"/>
</dbReference>
<sequence length="965" mass="102202">MPGGAEELFVGRERELAELDDALDRVRRGEPRVVLVEGPAGIGKTALIRAFLGAARGSRVLRASGDEGETALPYGVLDQLTAAPETGVPARPGSGGSGRTGKGAPSPPPPATVPGSLSPPPPATASGSLCPPSPASVRGSLFRAAHASGMEPLAAGSAFLDRLGQLQDRGPVILIVDDAHWADRPSLRALTFVLRRLRLDRVLAILVTRDGDDPRLPEGLRRVVAGPPAVRLGLGGFDAGELRRLGDMLGVAPLRPQALERLREHTAGNPLHVRALLDEVPGDILDDTEVPLPAPRSYALLVLGQLARCDQRARGLVEAASVLGMSCLSHTAATLAGVADSLDPLEQAVTLGLLTERHEAGRLAISFPHPLVRASVYQNLGPARRVGLHRRVAELTEDGFHRLRHRVRAADRPDPPLAAELAEHARAQATAGHWAGAADHLLDAAHLSDSPAERGRFMAEAVGVLLLDGRIDEARRLVEDLPPETAPAVRACAAGHLAIVTGRPGAAHALLTSAWAELDPGGAPHFARRTAQQMALLCVLGGRGEEAVTWSDRASQLHPDRGATDFTMYTRLTGLCISGRIAEGLSLVEDLPEPALASSQAELDSLLGRGLLRTCSDDLPGAVADLHGVLVACRERSVPFRILATAMLGQAEYRIGKWDDALIHTEIAASLSDDAEQAWIAPICHALAALVPAARGERERAMGHIRSAQELMIHGASVAAQTHTAHARAHLAAADGDHAGTVTALEPLLELGVHDIVNEPGVVPWHDLLIDALIALGRAEHARSVLDHCRKLAVARERRSVLAALARSRGNLHAHLHEPELAERAYLEALDHASRGGSPFVQARLRLHFGAFLRRTGRRSAATEQLRAAREILLRLGASPYVARCDQELAACGHPAGDRPGGDPFGLTPQEDAVTRLVIRGLTNRQVAGELVLSVKTVEYHLGNVYAKLGVTSRTALAAKLTSVV</sequence>
<dbReference type="SMART" id="SM00382">
    <property type="entry name" value="AAA"/>
    <property type="match status" value="1"/>
</dbReference>
<dbReference type="InterPro" id="IPR036388">
    <property type="entry name" value="WH-like_DNA-bd_sf"/>
</dbReference>
<dbReference type="PANTHER" id="PTHR16305:SF35">
    <property type="entry name" value="TRANSCRIPTIONAL ACTIVATOR DOMAIN"/>
    <property type="match status" value="1"/>
</dbReference>
<evidence type="ECO:0000313" key="6">
    <source>
        <dbReference type="Proteomes" id="UP000616724"/>
    </source>
</evidence>
<dbReference type="GO" id="GO:0006355">
    <property type="term" value="P:regulation of DNA-templated transcription"/>
    <property type="evidence" value="ECO:0007669"/>
    <property type="project" value="InterPro"/>
</dbReference>
<dbReference type="SUPFAM" id="SSF48452">
    <property type="entry name" value="TPR-like"/>
    <property type="match status" value="2"/>
</dbReference>
<keyword evidence="2" id="KW-0067">ATP-binding</keyword>
<dbReference type="InterPro" id="IPR041664">
    <property type="entry name" value="AAA_16"/>
</dbReference>
<evidence type="ECO:0000313" key="5">
    <source>
        <dbReference type="EMBL" id="GIH79930.1"/>
    </source>
</evidence>
<evidence type="ECO:0000256" key="1">
    <source>
        <dbReference type="ARBA" id="ARBA00022741"/>
    </source>
</evidence>
<name>A0A8J3RSJ4_9ACTN</name>
<dbReference type="GO" id="GO:0004016">
    <property type="term" value="F:adenylate cyclase activity"/>
    <property type="evidence" value="ECO:0007669"/>
    <property type="project" value="TreeGrafter"/>
</dbReference>
<dbReference type="SUPFAM" id="SSF46894">
    <property type="entry name" value="C-terminal effector domain of the bipartite response regulators"/>
    <property type="match status" value="1"/>
</dbReference>
<gene>
    <name evidence="5" type="ORF">Plo01_63590</name>
</gene>
<keyword evidence="1" id="KW-0547">Nucleotide-binding</keyword>
<dbReference type="GO" id="GO:0005737">
    <property type="term" value="C:cytoplasm"/>
    <property type="evidence" value="ECO:0007669"/>
    <property type="project" value="TreeGrafter"/>
</dbReference>
<comment type="caution">
    <text evidence="5">The sequence shown here is derived from an EMBL/GenBank/DDBJ whole genome shotgun (WGS) entry which is preliminary data.</text>
</comment>
<dbReference type="SUPFAM" id="SSF52540">
    <property type="entry name" value="P-loop containing nucleoside triphosphate hydrolases"/>
    <property type="match status" value="1"/>
</dbReference>
<feature type="compositionally biased region" description="Pro residues" evidence="3">
    <location>
        <begin position="105"/>
        <end position="123"/>
    </location>
</feature>